<comment type="function">
    <text evidence="1">NDH-1 shuttles electrons from NADH, via FMN and iron-sulfur (Fe-S) centers, to quinones in the respiratory chain. Couples the redox reaction to proton translocation (for every two electrons transferred, four hydrogen ions are translocated across the cytoplasmic membrane), and thus conserves the redox energy in a proton gradient.</text>
</comment>
<dbReference type="AlphaFoldDB" id="A0A1V6C5P6"/>
<dbReference type="Proteomes" id="UP000485562">
    <property type="component" value="Unassembled WGS sequence"/>
</dbReference>
<feature type="transmembrane region" description="Helical" evidence="1">
    <location>
        <begin position="47"/>
        <end position="72"/>
    </location>
</feature>
<dbReference type="Gene3D" id="1.20.120.1200">
    <property type="entry name" value="NADH-ubiquinone/plastoquinone oxidoreductase chain 6, subunit NuoJ"/>
    <property type="match status" value="1"/>
</dbReference>
<comment type="caution">
    <text evidence="1">Lacks conserved residue(s) required for the propagation of feature annotation.</text>
</comment>
<keyword evidence="1" id="KW-1003">Cell membrane</keyword>
<evidence type="ECO:0000256" key="1">
    <source>
        <dbReference type="RuleBase" id="RU004429"/>
    </source>
</evidence>
<dbReference type="GO" id="GO:0048038">
    <property type="term" value="F:quinone binding"/>
    <property type="evidence" value="ECO:0007669"/>
    <property type="project" value="UniProtKB-UniRule"/>
</dbReference>
<dbReference type="GO" id="GO:0005886">
    <property type="term" value="C:plasma membrane"/>
    <property type="evidence" value="ECO:0007669"/>
    <property type="project" value="UniProtKB-SubCell"/>
</dbReference>
<evidence type="ECO:0000313" key="2">
    <source>
        <dbReference type="EMBL" id="OQB72229.1"/>
    </source>
</evidence>
<sequence length="158" mass="17026">MDILLLVGVIVFVACAVLLKDMMKAAICLMVSSIIMGIIFFRLHAPYAGVFEISVIAGLVMVLFIMTISLIGGDADVKEPPVPIAVFIFLFLVFSLVVALKIPGLPIDQSRVLPIGSVKIGEVLWIRRTFDIIGQVGVIFAGVFVLLSVVGARRKNGK</sequence>
<reference evidence="2" key="1">
    <citation type="submission" date="2017-02" db="EMBL/GenBank/DDBJ databases">
        <title>Delving into the versatile metabolic prowess of the omnipresent phylum Bacteroidetes.</title>
        <authorList>
            <person name="Nobu M.K."/>
            <person name="Mei R."/>
            <person name="Narihiro T."/>
            <person name="Kuroda K."/>
            <person name="Liu W.-T."/>
        </authorList>
    </citation>
    <scope>NUCLEOTIDE SEQUENCE</scope>
    <source>
        <strain evidence="2">ADurb.Bin131</strain>
    </source>
</reference>
<keyword evidence="1" id="KW-0874">Quinone</keyword>
<dbReference type="Pfam" id="PF00499">
    <property type="entry name" value="Oxidored_q3"/>
    <property type="match status" value="1"/>
</dbReference>
<dbReference type="InterPro" id="IPR042106">
    <property type="entry name" value="Nuo/plastoQ_OxRdtase_6_NuoJ"/>
</dbReference>
<gene>
    <name evidence="2" type="ORF">BWX89_01410</name>
</gene>
<feature type="transmembrane region" description="Helical" evidence="1">
    <location>
        <begin position="132"/>
        <end position="152"/>
    </location>
</feature>
<dbReference type="EC" id="7.1.1.-" evidence="1"/>
<comment type="catalytic activity">
    <reaction evidence="1">
        <text>a quinone + NADH + 5 H(+)(in) = a quinol + NAD(+) + 4 H(+)(out)</text>
        <dbReference type="Rhea" id="RHEA:57888"/>
        <dbReference type="ChEBI" id="CHEBI:15378"/>
        <dbReference type="ChEBI" id="CHEBI:24646"/>
        <dbReference type="ChEBI" id="CHEBI:57540"/>
        <dbReference type="ChEBI" id="CHEBI:57945"/>
        <dbReference type="ChEBI" id="CHEBI:132124"/>
    </reaction>
</comment>
<proteinExistence type="inferred from homology"/>
<protein>
    <recommendedName>
        <fullName evidence="1">NADH-quinone oxidoreductase subunit J</fullName>
        <ecNumber evidence="1">7.1.1.-</ecNumber>
    </recommendedName>
</protein>
<keyword evidence="1" id="KW-0520">NAD</keyword>
<keyword evidence="1" id="KW-0472">Membrane</keyword>
<dbReference type="EMBL" id="MWDQ01000137">
    <property type="protein sequence ID" value="OQB72229.1"/>
    <property type="molecule type" value="Genomic_DNA"/>
</dbReference>
<keyword evidence="1" id="KW-0812">Transmembrane</keyword>
<accession>A0A1V6C5P6</accession>
<dbReference type="GO" id="GO:0008137">
    <property type="term" value="F:NADH dehydrogenase (ubiquinone) activity"/>
    <property type="evidence" value="ECO:0007669"/>
    <property type="project" value="UniProtKB-UniRule"/>
</dbReference>
<keyword evidence="1" id="KW-1133">Transmembrane helix</keyword>
<organism evidence="2">
    <name type="scientific">candidate division TA06 bacterium ADurb.Bin131</name>
    <dbReference type="NCBI Taxonomy" id="1852827"/>
    <lineage>
        <taxon>Bacteria</taxon>
        <taxon>Bacteria division TA06</taxon>
    </lineage>
</organism>
<dbReference type="InterPro" id="IPR001457">
    <property type="entry name" value="NADH_UbQ/plastoQ_OxRdtase_su6"/>
</dbReference>
<comment type="subcellular location">
    <subcellularLocation>
        <location evidence="1">Cell membrane</location>
        <topology evidence="1">Multi-pass membrane protein</topology>
    </subcellularLocation>
</comment>
<comment type="caution">
    <text evidence="2">The sequence shown here is derived from an EMBL/GenBank/DDBJ whole genome shotgun (WGS) entry which is preliminary data.</text>
</comment>
<name>A0A1V6C5P6_UNCT6</name>
<comment type="similarity">
    <text evidence="1">Belongs to the complex I subunit 6 family.</text>
</comment>
<feature type="transmembrane region" description="Helical" evidence="1">
    <location>
        <begin position="84"/>
        <end position="102"/>
    </location>
</feature>